<dbReference type="Pfam" id="PF24606">
    <property type="entry name" value="CEMIP_beta-hel"/>
    <property type="match status" value="1"/>
</dbReference>
<gene>
    <name evidence="4" type="ORF">NDN08_007375</name>
</gene>
<comment type="caution">
    <text evidence="4">The sequence shown here is derived from an EMBL/GenBank/DDBJ whole genome shotgun (WGS) entry which is preliminary data.</text>
</comment>
<dbReference type="PANTHER" id="PTHR46769:SF2">
    <property type="entry name" value="FIBROCYSTIN-L ISOFORM 2 PRECURSOR-RELATED"/>
    <property type="match status" value="1"/>
</dbReference>
<dbReference type="Gene3D" id="2.160.20.10">
    <property type="entry name" value="Single-stranded right-handed beta-helix, Pectin lyase-like"/>
    <property type="match status" value="1"/>
</dbReference>
<dbReference type="EMBL" id="JAMWBK010000011">
    <property type="protein sequence ID" value="KAJ8901531.1"/>
    <property type="molecule type" value="Genomic_DNA"/>
</dbReference>
<dbReference type="InterPro" id="IPR012334">
    <property type="entry name" value="Pectin_lyas_fold"/>
</dbReference>
<evidence type="ECO:0000313" key="5">
    <source>
        <dbReference type="Proteomes" id="UP001157974"/>
    </source>
</evidence>
<keyword evidence="1 2" id="KW-0732">Signal</keyword>
<accession>A0AAV8UJA8</accession>
<organism evidence="4 5">
    <name type="scientific">Rhodosorus marinus</name>
    <dbReference type="NCBI Taxonomy" id="101924"/>
    <lineage>
        <taxon>Eukaryota</taxon>
        <taxon>Rhodophyta</taxon>
        <taxon>Stylonematophyceae</taxon>
        <taxon>Stylonematales</taxon>
        <taxon>Stylonemataceae</taxon>
        <taxon>Rhodosorus</taxon>
    </lineage>
</organism>
<dbReference type="InterPro" id="IPR055401">
    <property type="entry name" value="CEMIP_beta-hel_dom"/>
</dbReference>
<reference evidence="4 5" key="1">
    <citation type="journal article" date="2023" name="Nat. Commun.">
        <title>Origin of minicircular mitochondrial genomes in red algae.</title>
        <authorList>
            <person name="Lee Y."/>
            <person name="Cho C.H."/>
            <person name="Lee Y.M."/>
            <person name="Park S.I."/>
            <person name="Yang J.H."/>
            <person name="West J.A."/>
            <person name="Bhattacharya D."/>
            <person name="Yoon H.S."/>
        </authorList>
    </citation>
    <scope>NUCLEOTIDE SEQUENCE [LARGE SCALE GENOMIC DNA]</scope>
    <source>
        <strain evidence="4 5">CCMP1338</strain>
        <tissue evidence="4">Whole cell</tissue>
    </source>
</reference>
<proteinExistence type="predicted"/>
<name>A0AAV8UJA8_9RHOD</name>
<evidence type="ECO:0000256" key="2">
    <source>
        <dbReference type="SAM" id="SignalP"/>
    </source>
</evidence>
<evidence type="ECO:0000256" key="1">
    <source>
        <dbReference type="ARBA" id="ARBA00022729"/>
    </source>
</evidence>
<dbReference type="InterPro" id="IPR011050">
    <property type="entry name" value="Pectin_lyase_fold/virulence"/>
</dbReference>
<dbReference type="InterPro" id="IPR052387">
    <property type="entry name" value="Fibrocystin"/>
</dbReference>
<keyword evidence="5" id="KW-1185">Reference proteome</keyword>
<sequence>MFWKLVIFCLGLFGVISITSAQVQYGHQSCNKDLLKDDWKPKRYERFSEILAKTPHGKPVKIPCGVAVIVDTKDIPKVNGIEVLGLLYVPPNVGKLVVRTQYVLVTGYLRVGDERGMRKGSRVDFVLDNFDYKLKDVIVNSEELEIVGGKNEVVGSDGRLGRLSFAVIGGQIEIHGLARKDTRSVHNLLHRRAEKGDEEITVEEPCEWPIGSRILIATTSYRKRETEERVIKGTSTNSKGMAVLKLNRPLKYKHLATEDSYEDVKGYKVEMPAEVVLLTRPVRISRRKTSKQSSKFGPHLMVANTQLKQVIHGVEFVEMGQLGTLGRYPIHFHLCGKTDWSEVYGCSILRSNQRGIVIHGTDKVKIFDNVLYDGAGHQIMMEDGIEEQGKYYRNVVVNCDAIRRRDLLPDSSDDQVSGIWISNPRNEFKGNRVVGSEVAGIFTELRAVTGPSKELPRAKNFDPRFELLDLFVDNVVHTNGEFGLWFNGWTPPKRVSVGRINSYRNLVHGVLMELSSSLELHDSVLVDNGGGIDLDRMHNSRVSDSLIVGKSKMPGANCPKAHSVEFKNRMFERESRSAYLANVTFDGFKDCKSTGVVGVQGDDPAVQFNGWSTSTGLRNCHFLDIGPDQGFGLRNAEKSDFQWSEFVAIPARDTTWGKKTIPNGFAIADTPFMVPDPKRKKCVAIREFGKFCSGVCFRTVNVQLTVDSIFDLSYQLEVIKVDGKLRSEVVVSPFKSILAPTKLQYFFTVETAVKYAVKLRKQDNRPFPTRMFVDVGDQDLRCTRGDILLDFEMDGFSLGRARKEKQPAKRYWTGCRKKHTPSTSVYYQDKCKGGKMFRRVTIPHKALPYNRQQVLASSGLEFNINEGSPKCKTDKTCD</sequence>
<feature type="chain" id="PRO_5043507833" description="CEMIP beta-helix domain-containing protein" evidence="2">
    <location>
        <begin position="22"/>
        <end position="878"/>
    </location>
</feature>
<feature type="signal peptide" evidence="2">
    <location>
        <begin position="1"/>
        <end position="21"/>
    </location>
</feature>
<dbReference type="AlphaFoldDB" id="A0AAV8UJA8"/>
<feature type="domain" description="CEMIP beta-helix" evidence="3">
    <location>
        <begin position="295"/>
        <end position="484"/>
    </location>
</feature>
<dbReference type="SUPFAM" id="SSF51126">
    <property type="entry name" value="Pectin lyase-like"/>
    <property type="match status" value="1"/>
</dbReference>
<evidence type="ECO:0000259" key="3">
    <source>
        <dbReference type="Pfam" id="PF24606"/>
    </source>
</evidence>
<dbReference type="PANTHER" id="PTHR46769">
    <property type="entry name" value="POLYCYSTIC KIDNEY AND HEPATIC DISEASE 1 (AUTOSOMAL RECESSIVE)-LIKE 1"/>
    <property type="match status" value="1"/>
</dbReference>
<dbReference type="Proteomes" id="UP001157974">
    <property type="component" value="Unassembled WGS sequence"/>
</dbReference>
<protein>
    <recommendedName>
        <fullName evidence="3">CEMIP beta-helix domain-containing protein</fullName>
    </recommendedName>
</protein>
<evidence type="ECO:0000313" key="4">
    <source>
        <dbReference type="EMBL" id="KAJ8901531.1"/>
    </source>
</evidence>